<name>A0A3S3M9Y5_9MAGN</name>
<organism evidence="1 2">
    <name type="scientific">Cinnamomum micranthum f. kanehirae</name>
    <dbReference type="NCBI Taxonomy" id="337451"/>
    <lineage>
        <taxon>Eukaryota</taxon>
        <taxon>Viridiplantae</taxon>
        <taxon>Streptophyta</taxon>
        <taxon>Embryophyta</taxon>
        <taxon>Tracheophyta</taxon>
        <taxon>Spermatophyta</taxon>
        <taxon>Magnoliopsida</taxon>
        <taxon>Magnoliidae</taxon>
        <taxon>Laurales</taxon>
        <taxon>Lauraceae</taxon>
        <taxon>Cinnamomum</taxon>
    </lineage>
</organism>
<reference evidence="1 2" key="1">
    <citation type="journal article" date="2019" name="Nat. Plants">
        <title>Stout camphor tree genome fills gaps in understanding of flowering plant genome evolution.</title>
        <authorList>
            <person name="Chaw S.M."/>
            <person name="Liu Y.C."/>
            <person name="Wu Y.W."/>
            <person name="Wang H.Y."/>
            <person name="Lin C.I."/>
            <person name="Wu C.S."/>
            <person name="Ke H.M."/>
            <person name="Chang L.Y."/>
            <person name="Hsu C.Y."/>
            <person name="Yang H.T."/>
            <person name="Sudianto E."/>
            <person name="Hsu M.H."/>
            <person name="Wu K.P."/>
            <person name="Wang L.N."/>
            <person name="Leebens-Mack J.H."/>
            <person name="Tsai I.J."/>
        </authorList>
    </citation>
    <scope>NUCLEOTIDE SEQUENCE [LARGE SCALE GENOMIC DNA]</scope>
    <source>
        <strain evidence="2">cv. Chaw 1501</strain>
        <tissue evidence="1">Young leaves</tissue>
    </source>
</reference>
<gene>
    <name evidence="1" type="ORF">CKAN_00429300</name>
</gene>
<keyword evidence="2" id="KW-1185">Reference proteome</keyword>
<dbReference type="AlphaFoldDB" id="A0A3S3M9Y5"/>
<dbReference type="EMBL" id="QPKB01000002">
    <property type="protein sequence ID" value="RWR75887.1"/>
    <property type="molecule type" value="Genomic_DNA"/>
</dbReference>
<dbReference type="Proteomes" id="UP000283530">
    <property type="component" value="Unassembled WGS sequence"/>
</dbReference>
<comment type="caution">
    <text evidence="1">The sequence shown here is derived from an EMBL/GenBank/DDBJ whole genome shotgun (WGS) entry which is preliminary data.</text>
</comment>
<evidence type="ECO:0000313" key="1">
    <source>
        <dbReference type="EMBL" id="RWR75887.1"/>
    </source>
</evidence>
<evidence type="ECO:0000313" key="2">
    <source>
        <dbReference type="Proteomes" id="UP000283530"/>
    </source>
</evidence>
<sequence>MALQLIKETAISYTVEVALDAVKSYLQFGVDRFSAVGRKEGTKVVVIKTKLLAHELRDLAL</sequence>
<accession>A0A3S3M9Y5</accession>
<protein>
    <submittedName>
        <fullName evidence="1">Uncharacterized protein</fullName>
    </submittedName>
</protein>
<proteinExistence type="predicted"/>